<dbReference type="InterPro" id="IPR029063">
    <property type="entry name" value="SAM-dependent_MTases_sf"/>
</dbReference>
<evidence type="ECO:0000256" key="5">
    <source>
        <dbReference type="ARBA" id="ARBA00022694"/>
    </source>
</evidence>
<keyword evidence="4 8" id="KW-0949">S-adenosyl-L-methionine</keyword>
<evidence type="ECO:0000256" key="9">
    <source>
        <dbReference type="PROSITE-ProRule" id="PRU00958"/>
    </source>
</evidence>
<dbReference type="FunCoup" id="G0EGX8">
    <property type="interactions" value="218"/>
</dbReference>
<dbReference type="GO" id="GO:0046872">
    <property type="term" value="F:metal ion binding"/>
    <property type="evidence" value="ECO:0007669"/>
    <property type="project" value="UniProtKB-KW"/>
</dbReference>
<comment type="similarity">
    <text evidence="8 9">Belongs to the class I-like SAM-binding methyltransferase superfamily. Trm1 family.</text>
</comment>
<dbReference type="STRING" id="694429.Pyrfu_0558"/>
<evidence type="ECO:0000256" key="6">
    <source>
        <dbReference type="ARBA" id="ARBA00022884"/>
    </source>
</evidence>
<feature type="binding site" evidence="8">
    <location>
        <position position="288"/>
    </location>
    <ligand>
        <name>Zn(2+)</name>
        <dbReference type="ChEBI" id="CHEBI:29105"/>
    </ligand>
</feature>
<sequence>MAMDCPALDGEPLVEAREGLARLCVPDPKRYLRPDGVYEPAWAPVFYNPRMAFNRDVAVVFLRAWAKLRGVDEPVVVEPLAGSGVRAVRYALEAGAGRVYAVDIDPVAVRLAEINIEVNKVADRVYLAQGDANAFLHTLRSKKARVHLVDLDPFGSPAPFIEASLAALRGRGVLAATATDTAPLTGTHPAALRRRYDVVPGRSFLEKEQAVRILAGYIIRRAASREYGAKVLLAYYADYYVRVYVELVPGARRADKSLESLAYLAFCPKCGIAWYASKPWRPGGCPRCGSQPQLIGPVYAGPLCDEKLVDEMIRVASEASWLSNQARTLELLRQLREECGLVNPHYRVDKVASVLKVNMPSPRLVVEELRRLGYRATLTHFDKRGVRSDAPPDVIYNVVWRLSPSNAG</sequence>
<dbReference type="KEGG" id="pfm:Pyrfu_0558"/>
<gene>
    <name evidence="8" type="primary">trm1</name>
    <name evidence="10" type="ordered locus">Pyrfu_0558</name>
</gene>
<feature type="binding site" evidence="8">
    <location>
        <position position="132"/>
    </location>
    <ligand>
        <name>S-adenosyl-L-methionine</name>
        <dbReference type="ChEBI" id="CHEBI:59789"/>
    </ligand>
</feature>
<evidence type="ECO:0000256" key="1">
    <source>
        <dbReference type="ARBA" id="ARBA00022555"/>
    </source>
</evidence>
<dbReference type="HAMAP" id="MF_00290">
    <property type="entry name" value="tRNA_dimethyltr_TRM1"/>
    <property type="match status" value="1"/>
</dbReference>
<dbReference type="GO" id="GO:0000049">
    <property type="term" value="F:tRNA binding"/>
    <property type="evidence" value="ECO:0007669"/>
    <property type="project" value="UniProtKB-UniRule"/>
</dbReference>
<keyword evidence="1 8" id="KW-0820">tRNA-binding</keyword>
<feature type="binding site" evidence="8">
    <location>
        <position position="270"/>
    </location>
    <ligand>
        <name>Zn(2+)</name>
        <dbReference type="ChEBI" id="CHEBI:29105"/>
    </ligand>
</feature>
<dbReference type="InParanoid" id="G0EGX8"/>
<keyword evidence="3 8" id="KW-0808">Transferase</keyword>
<dbReference type="GO" id="GO:0160104">
    <property type="term" value="F:tRNA (guanine(26)-N2)-dimethyltransferase activity"/>
    <property type="evidence" value="ECO:0007669"/>
    <property type="project" value="UniProtKB-UniRule"/>
</dbReference>
<evidence type="ECO:0000256" key="7">
    <source>
        <dbReference type="ARBA" id="ARBA00039099"/>
    </source>
</evidence>
<feature type="binding site" evidence="8">
    <location>
        <position position="267"/>
    </location>
    <ligand>
        <name>Zn(2+)</name>
        <dbReference type="ChEBI" id="CHEBI:29105"/>
    </ligand>
</feature>
<feature type="binding site" evidence="8">
    <location>
        <position position="55"/>
    </location>
    <ligand>
        <name>S-adenosyl-L-methionine</name>
        <dbReference type="ChEBI" id="CHEBI:59789"/>
    </ligand>
</feature>
<dbReference type="PROSITE" id="PS51626">
    <property type="entry name" value="SAM_MT_TRM1"/>
    <property type="match status" value="1"/>
</dbReference>
<organism evidence="10 11">
    <name type="scientific">Pyrolobus fumarii (strain DSM 11204 / 1A)</name>
    <dbReference type="NCBI Taxonomy" id="694429"/>
    <lineage>
        <taxon>Archaea</taxon>
        <taxon>Thermoproteota</taxon>
        <taxon>Thermoprotei</taxon>
        <taxon>Desulfurococcales</taxon>
        <taxon>Pyrodictiaceae</taxon>
        <taxon>Pyrolobus</taxon>
    </lineage>
</organism>
<dbReference type="EC" id="2.1.1.216" evidence="7 8"/>
<evidence type="ECO:0000313" key="11">
    <source>
        <dbReference type="Proteomes" id="UP000001037"/>
    </source>
</evidence>
<evidence type="ECO:0000256" key="3">
    <source>
        <dbReference type="ARBA" id="ARBA00022679"/>
    </source>
</evidence>
<protein>
    <recommendedName>
        <fullName evidence="7 8">tRNA (guanine(26)-N(2))-dimethyltransferase</fullName>
        <ecNumber evidence="7 8">2.1.1.216</ecNumber>
    </recommendedName>
    <alternativeName>
        <fullName evidence="8">tRNA 2,2-dimethylguanosine-26 methyltransferase</fullName>
    </alternativeName>
    <alternativeName>
        <fullName evidence="8">tRNA(guanine-26,N(2)-N(2)) methyltransferase</fullName>
    </alternativeName>
    <alternativeName>
        <fullName evidence="8">tRNA(m(2,2)G26)dimethyltransferase</fullName>
    </alternativeName>
</protein>
<keyword evidence="11" id="KW-1185">Reference proteome</keyword>
<dbReference type="EMBL" id="CP002838">
    <property type="protein sequence ID" value="AEM38428.1"/>
    <property type="molecule type" value="Genomic_DNA"/>
</dbReference>
<reference evidence="10 11" key="1">
    <citation type="journal article" date="2011" name="Stand. Genomic Sci.">
        <title>Complete genome sequence of the hyperthermophilic chemolithoautotroph Pyrolobus fumarii type strain (1A).</title>
        <authorList>
            <person name="Anderson I."/>
            <person name="Goker M."/>
            <person name="Nolan M."/>
            <person name="Lucas S."/>
            <person name="Hammon N."/>
            <person name="Deshpande S."/>
            <person name="Cheng J.F."/>
            <person name="Tapia R."/>
            <person name="Han C."/>
            <person name="Goodwin L."/>
            <person name="Pitluck S."/>
            <person name="Huntemann M."/>
            <person name="Liolios K."/>
            <person name="Ivanova N."/>
            <person name="Pagani I."/>
            <person name="Mavromatis K."/>
            <person name="Ovchinikova G."/>
            <person name="Pati A."/>
            <person name="Chen A."/>
            <person name="Palaniappan K."/>
            <person name="Land M."/>
            <person name="Hauser L."/>
            <person name="Brambilla E.M."/>
            <person name="Huber H."/>
            <person name="Yasawong M."/>
            <person name="Rohde M."/>
            <person name="Spring S."/>
            <person name="Abt B."/>
            <person name="Sikorski J."/>
            <person name="Wirth R."/>
            <person name="Detter J.C."/>
            <person name="Woyke T."/>
            <person name="Bristow J."/>
            <person name="Eisen J.A."/>
            <person name="Markowitz V."/>
            <person name="Hugenholtz P."/>
            <person name="Kyrpides N.C."/>
            <person name="Klenk H.P."/>
            <person name="Lapidus A."/>
        </authorList>
    </citation>
    <scope>NUCLEOTIDE SEQUENCE [LARGE SCALE GENOMIC DNA]</scope>
    <source>
        <strain evidence="11">DSM 11204 / 1A</strain>
    </source>
</reference>
<accession>G0EGX8</accession>
<dbReference type="AlphaFoldDB" id="G0EGX8"/>
<comment type="catalytic activity">
    <reaction evidence="8">
        <text>guanosine(26) in tRNA + 2 S-adenosyl-L-methionine = N(2)-dimethylguanosine(26) in tRNA + 2 S-adenosyl-L-homocysteine + 2 H(+)</text>
        <dbReference type="Rhea" id="RHEA:43140"/>
        <dbReference type="Rhea" id="RHEA-COMP:10359"/>
        <dbReference type="Rhea" id="RHEA-COMP:10360"/>
        <dbReference type="ChEBI" id="CHEBI:15378"/>
        <dbReference type="ChEBI" id="CHEBI:57856"/>
        <dbReference type="ChEBI" id="CHEBI:59789"/>
        <dbReference type="ChEBI" id="CHEBI:74269"/>
        <dbReference type="ChEBI" id="CHEBI:74513"/>
        <dbReference type="EC" id="2.1.1.216"/>
    </reaction>
</comment>
<keyword evidence="2 8" id="KW-0489">Methyltransferase</keyword>
<dbReference type="GO" id="GO:0002940">
    <property type="term" value="P:tRNA N2-guanine methylation"/>
    <property type="evidence" value="ECO:0007669"/>
    <property type="project" value="TreeGrafter"/>
</dbReference>
<dbReference type="SUPFAM" id="SSF53335">
    <property type="entry name" value="S-adenosyl-L-methionine-dependent methyltransferases"/>
    <property type="match status" value="1"/>
</dbReference>
<feature type="binding site" evidence="8">
    <location>
        <position position="103"/>
    </location>
    <ligand>
        <name>S-adenosyl-L-methionine</name>
        <dbReference type="ChEBI" id="CHEBI:59789"/>
    </ligand>
</feature>
<dbReference type="HOGENOM" id="CLU_010862_5_1_2"/>
<dbReference type="Proteomes" id="UP000001037">
    <property type="component" value="Chromosome"/>
</dbReference>
<dbReference type="PANTHER" id="PTHR10631">
    <property type="entry name" value="N 2 ,N 2 -DIMETHYLGUANOSINE TRNA METHYLTRANSFERASE"/>
    <property type="match status" value="1"/>
</dbReference>
<keyword evidence="5 8" id="KW-0819">tRNA processing</keyword>
<evidence type="ECO:0000256" key="2">
    <source>
        <dbReference type="ARBA" id="ARBA00022603"/>
    </source>
</evidence>
<dbReference type="RefSeq" id="WP_014026105.1">
    <property type="nucleotide sequence ID" value="NC_015931.1"/>
</dbReference>
<evidence type="ECO:0000256" key="4">
    <source>
        <dbReference type="ARBA" id="ARBA00022691"/>
    </source>
</evidence>
<dbReference type="PANTHER" id="PTHR10631:SF3">
    <property type="entry name" value="TRNA (GUANINE(26)-N(2))-DIMETHYLTRANSFERASE"/>
    <property type="match status" value="1"/>
</dbReference>
<feature type="binding site" evidence="8">
    <location>
        <position position="131"/>
    </location>
    <ligand>
        <name>S-adenosyl-L-methionine</name>
        <dbReference type="ChEBI" id="CHEBI:59789"/>
    </ligand>
</feature>
<dbReference type="NCBIfam" id="TIGR00308">
    <property type="entry name" value="TRM1"/>
    <property type="match status" value="1"/>
</dbReference>
<dbReference type="FunFam" id="3.30.56.70:FF:000001">
    <property type="entry name" value="tRNA (guanine(26)-N(2))-dimethyltransferase"/>
    <property type="match status" value="1"/>
</dbReference>
<dbReference type="Pfam" id="PF02005">
    <property type="entry name" value="TRM"/>
    <property type="match status" value="1"/>
</dbReference>
<dbReference type="eggNOG" id="arCOG01219">
    <property type="taxonomic scope" value="Archaea"/>
</dbReference>
<feature type="binding site" evidence="8">
    <location>
        <position position="285"/>
    </location>
    <ligand>
        <name>Zn(2+)</name>
        <dbReference type="ChEBI" id="CHEBI:29105"/>
    </ligand>
</feature>
<dbReference type="Gene3D" id="3.40.50.150">
    <property type="entry name" value="Vaccinia Virus protein VP39"/>
    <property type="match status" value="1"/>
</dbReference>
<feature type="binding site" evidence="8">
    <location>
        <position position="86"/>
    </location>
    <ligand>
        <name>S-adenosyl-L-methionine</name>
        <dbReference type="ChEBI" id="CHEBI:59789"/>
    </ligand>
</feature>
<comment type="function">
    <text evidence="8">Dimethylates a single guanine residue at position 26 of a number of tRNAs using S-adenosyl-L-methionine as donor of the methyl groups.</text>
</comment>
<dbReference type="GeneID" id="11139020"/>
<evidence type="ECO:0000256" key="8">
    <source>
        <dbReference type="HAMAP-Rule" id="MF_00290"/>
    </source>
</evidence>
<name>G0EGX8_PYRF1</name>
<proteinExistence type="inferred from homology"/>
<dbReference type="Gene3D" id="3.30.56.70">
    <property type="entry name" value="N2,N2-dimethylguanosine tRNA methyltransferase, C-terminal domain"/>
    <property type="match status" value="1"/>
</dbReference>
<dbReference type="InterPro" id="IPR022923">
    <property type="entry name" value="TRM1_arc_bac"/>
</dbReference>
<keyword evidence="8" id="KW-0862">Zinc</keyword>
<dbReference type="InterPro" id="IPR002905">
    <property type="entry name" value="Trm1"/>
</dbReference>
<dbReference type="InterPro" id="IPR042296">
    <property type="entry name" value="tRNA_met_Trm1_C"/>
</dbReference>
<dbReference type="CDD" id="cd02440">
    <property type="entry name" value="AdoMet_MTases"/>
    <property type="match status" value="1"/>
</dbReference>
<keyword evidence="8" id="KW-0479">Metal-binding</keyword>
<keyword evidence="6 8" id="KW-0694">RNA-binding</keyword>
<evidence type="ECO:0000313" key="10">
    <source>
        <dbReference type="EMBL" id="AEM38428.1"/>
    </source>
</evidence>